<dbReference type="CDD" id="cd03181">
    <property type="entry name" value="GST_C_EF1Bgamma_like"/>
    <property type="match status" value="1"/>
</dbReference>
<dbReference type="FunFam" id="3.30.70.1010:FF:000001">
    <property type="entry name" value="Elongation factor 1-gamma 1"/>
    <property type="match status" value="1"/>
</dbReference>
<dbReference type="CDD" id="cd03044">
    <property type="entry name" value="GST_N_EF1Bgamma"/>
    <property type="match status" value="1"/>
</dbReference>
<dbReference type="InterPro" id="IPR004045">
    <property type="entry name" value="Glutathione_S-Trfase_N"/>
</dbReference>
<dbReference type="EMBL" id="PUHR01000139">
    <property type="protein sequence ID" value="KAG0662875.1"/>
    <property type="molecule type" value="Genomic_DNA"/>
</dbReference>
<dbReference type="Gene3D" id="3.30.70.1010">
    <property type="entry name" value="Translation elongation factor EF1B, gamma chain, conserved domain"/>
    <property type="match status" value="1"/>
</dbReference>
<dbReference type="SUPFAM" id="SSF89942">
    <property type="entry name" value="eEF1-gamma domain"/>
    <property type="match status" value="1"/>
</dbReference>
<dbReference type="SUPFAM" id="SSF52833">
    <property type="entry name" value="Thioredoxin-like"/>
    <property type="match status" value="1"/>
</dbReference>
<evidence type="ECO:0000256" key="1">
    <source>
        <dbReference type="ARBA" id="ARBA00022768"/>
    </source>
</evidence>
<evidence type="ECO:0000256" key="2">
    <source>
        <dbReference type="ARBA" id="ARBA00022917"/>
    </source>
</evidence>
<proteinExistence type="predicted"/>
<feature type="domain" description="EF-1-gamma C-terminal" evidence="5">
    <location>
        <begin position="250"/>
        <end position="411"/>
    </location>
</feature>
<gene>
    <name evidence="7" type="primary">TEF4</name>
    <name evidence="7" type="ORF">C6P45_000958</name>
</gene>
<dbReference type="InterPro" id="IPR010987">
    <property type="entry name" value="Glutathione-S-Trfase_C-like"/>
</dbReference>
<dbReference type="InterPro" id="IPR036282">
    <property type="entry name" value="Glutathione-S-Trfase_C_sf"/>
</dbReference>
<evidence type="ECO:0000259" key="5">
    <source>
        <dbReference type="PROSITE" id="PS50040"/>
    </source>
</evidence>
<dbReference type="InterPro" id="IPR036433">
    <property type="entry name" value="EF1B_G_C_sf"/>
</dbReference>
<dbReference type="InterPro" id="IPR001662">
    <property type="entry name" value="EF1B_G_C"/>
</dbReference>
<comment type="caution">
    <text evidence="7">The sequence shown here is derived from an EMBL/GenBank/DDBJ whole genome shotgun (WGS) entry which is preliminary data.</text>
</comment>
<dbReference type="Pfam" id="PF00043">
    <property type="entry name" value="GST_C"/>
    <property type="match status" value="1"/>
</dbReference>
<keyword evidence="2 3" id="KW-0648">Protein biosynthesis</keyword>
<dbReference type="PROSITE" id="PS50405">
    <property type="entry name" value="GST_CTER"/>
    <property type="match status" value="1"/>
</dbReference>
<dbReference type="Gene3D" id="1.20.1050.10">
    <property type="match status" value="1"/>
</dbReference>
<organism evidence="7 8">
    <name type="scientific">Maudiozyma exigua</name>
    <name type="common">Yeast</name>
    <name type="synonym">Kazachstania exigua</name>
    <dbReference type="NCBI Taxonomy" id="34358"/>
    <lineage>
        <taxon>Eukaryota</taxon>
        <taxon>Fungi</taxon>
        <taxon>Dikarya</taxon>
        <taxon>Ascomycota</taxon>
        <taxon>Saccharomycotina</taxon>
        <taxon>Saccharomycetes</taxon>
        <taxon>Saccharomycetales</taxon>
        <taxon>Saccharomycetaceae</taxon>
        <taxon>Maudiozyma</taxon>
    </lineage>
</organism>
<evidence type="ECO:0000259" key="6">
    <source>
        <dbReference type="PROSITE" id="PS50405"/>
    </source>
</evidence>
<keyword evidence="1 3" id="KW-0251">Elongation factor</keyword>
<dbReference type="OrthoDB" id="249703at2759"/>
<dbReference type="PANTHER" id="PTHR43986">
    <property type="entry name" value="ELONGATION FACTOR 1-GAMMA"/>
    <property type="match status" value="1"/>
</dbReference>
<dbReference type="GO" id="GO:0005737">
    <property type="term" value="C:cytoplasm"/>
    <property type="evidence" value="ECO:0007669"/>
    <property type="project" value="TreeGrafter"/>
</dbReference>
<keyword evidence="8" id="KW-1185">Reference proteome</keyword>
<dbReference type="InterPro" id="IPR004046">
    <property type="entry name" value="GST_C"/>
</dbReference>
<dbReference type="Gene3D" id="3.40.30.10">
    <property type="entry name" value="Glutaredoxin"/>
    <property type="match status" value="1"/>
</dbReference>
<dbReference type="GO" id="GO:0005634">
    <property type="term" value="C:nucleus"/>
    <property type="evidence" value="ECO:0007669"/>
    <property type="project" value="TreeGrafter"/>
</dbReference>
<dbReference type="SUPFAM" id="SSF47616">
    <property type="entry name" value="GST C-terminal domain-like"/>
    <property type="match status" value="1"/>
</dbReference>
<protein>
    <submittedName>
        <fullName evidence="7">Elongation factor EF-1 gamma subunit</fullName>
    </submittedName>
</protein>
<evidence type="ECO:0000313" key="7">
    <source>
        <dbReference type="EMBL" id="KAG0662875.1"/>
    </source>
</evidence>
<evidence type="ECO:0000256" key="4">
    <source>
        <dbReference type="SAM" id="MobiDB-lite"/>
    </source>
</evidence>
<dbReference type="PROSITE" id="PS50040">
    <property type="entry name" value="EF1G_C"/>
    <property type="match status" value="1"/>
</dbReference>
<dbReference type="AlphaFoldDB" id="A0A9P6W541"/>
<evidence type="ECO:0000313" key="8">
    <source>
        <dbReference type="Proteomes" id="UP000750334"/>
    </source>
</evidence>
<name>A0A9P6W541_MAUEX</name>
<sequence>MSQGTLYTSGTTRCLPVQALIKKFNLDITSVDKSTVADFEKKFPLGQIPAFVGPKGFKITEEIALLYYVTGLIPDEKVKTVLKGKTDAEKTQVLRWVSVGNTNLFSAIFGNILSIKGITQFNKKENDGRFALIEKYANVFEERLKTHTYIATEKITLADLQCATAWTTACSSILGADFKKAHPYLVRWLNTVVASELGKLAFPEFKYAEKALAYVPPKKEKKDKPKKAEQQPKKDAAKKEEAPAPAEKKPKHPLEALGKSTFILDDWKRKYSNEETREVALPWFWEHYNPEEYSIWKVDYKYNDELTLTFMSNNLVGGFFNRLTASTKYVFGCMVVYGENNNNGITGAVMVRGQDYAPAFDVAPDWESYAYAKLDPTKDDDKEFINNMWAWDKPVVVNGESREISDGKVLK</sequence>
<accession>A0A9P6W541</accession>
<feature type="domain" description="GST C-terminal" evidence="6">
    <location>
        <begin position="86"/>
        <end position="214"/>
    </location>
</feature>
<feature type="region of interest" description="Disordered" evidence="4">
    <location>
        <begin position="218"/>
        <end position="252"/>
    </location>
</feature>
<dbReference type="SMART" id="SM01183">
    <property type="entry name" value="EF1G"/>
    <property type="match status" value="1"/>
</dbReference>
<dbReference type="FunFam" id="3.40.30.10:FF:000142">
    <property type="entry name" value="Elongation factor 1 gamma"/>
    <property type="match status" value="1"/>
</dbReference>
<dbReference type="Proteomes" id="UP000750334">
    <property type="component" value="Unassembled WGS sequence"/>
</dbReference>
<dbReference type="InterPro" id="IPR050802">
    <property type="entry name" value="EF-GSTs"/>
</dbReference>
<dbReference type="PANTHER" id="PTHR43986:SF1">
    <property type="entry name" value="ELONGATION FACTOR 1-GAMMA"/>
    <property type="match status" value="1"/>
</dbReference>
<dbReference type="Pfam" id="PF02798">
    <property type="entry name" value="GST_N"/>
    <property type="match status" value="1"/>
</dbReference>
<evidence type="ECO:0000256" key="3">
    <source>
        <dbReference type="PROSITE-ProRule" id="PRU00519"/>
    </source>
</evidence>
<dbReference type="GO" id="GO:0003746">
    <property type="term" value="F:translation elongation factor activity"/>
    <property type="evidence" value="ECO:0007669"/>
    <property type="project" value="UniProtKB-UniRule"/>
</dbReference>
<dbReference type="Pfam" id="PF00647">
    <property type="entry name" value="EF1G"/>
    <property type="match status" value="1"/>
</dbReference>
<dbReference type="InterPro" id="IPR036249">
    <property type="entry name" value="Thioredoxin-like_sf"/>
</dbReference>
<reference evidence="7 8" key="1">
    <citation type="submission" date="2020-11" db="EMBL/GenBank/DDBJ databases">
        <title>Kefir isolates.</title>
        <authorList>
            <person name="Marcisauskas S."/>
            <person name="Kim Y."/>
            <person name="Blasche S."/>
        </authorList>
    </citation>
    <scope>NUCLEOTIDE SEQUENCE [LARGE SCALE GENOMIC DNA]</scope>
    <source>
        <strain evidence="7 8">OG2</strain>
    </source>
</reference>